<feature type="region of interest" description="Disordered" evidence="1">
    <location>
        <begin position="160"/>
        <end position="184"/>
    </location>
</feature>
<evidence type="ECO:0008006" key="6">
    <source>
        <dbReference type="Google" id="ProtNLM"/>
    </source>
</evidence>
<dbReference type="Pfam" id="PF01926">
    <property type="entry name" value="MMR_HSR1"/>
    <property type="match status" value="1"/>
</dbReference>
<proteinExistence type="predicted"/>
<dbReference type="InterPro" id="IPR006073">
    <property type="entry name" value="GTP-bd"/>
</dbReference>
<dbReference type="AlphaFoldDB" id="A0AAD7GLP9"/>
<evidence type="ECO:0000313" key="4">
    <source>
        <dbReference type="EMBL" id="KAJ7700604.1"/>
    </source>
</evidence>
<dbReference type="InterPro" id="IPR027417">
    <property type="entry name" value="P-loop_NTPase"/>
</dbReference>
<accession>A0AAD7GLP9</accession>
<dbReference type="SUPFAM" id="SSF52540">
    <property type="entry name" value="P-loop containing nucleoside triphosphate hydrolases"/>
    <property type="match status" value="1"/>
</dbReference>
<feature type="compositionally biased region" description="Basic and acidic residues" evidence="1">
    <location>
        <begin position="806"/>
        <end position="829"/>
    </location>
</feature>
<dbReference type="GO" id="GO:0005525">
    <property type="term" value="F:GTP binding"/>
    <property type="evidence" value="ECO:0007669"/>
    <property type="project" value="InterPro"/>
</dbReference>
<gene>
    <name evidence="4" type="ORF">B0H16DRAFT_1748975</name>
</gene>
<reference evidence="4" key="1">
    <citation type="submission" date="2023-03" db="EMBL/GenBank/DDBJ databases">
        <title>Massive genome expansion in bonnet fungi (Mycena s.s.) driven by repeated elements and novel gene families across ecological guilds.</title>
        <authorList>
            <consortium name="Lawrence Berkeley National Laboratory"/>
            <person name="Harder C.B."/>
            <person name="Miyauchi S."/>
            <person name="Viragh M."/>
            <person name="Kuo A."/>
            <person name="Thoen E."/>
            <person name="Andreopoulos B."/>
            <person name="Lu D."/>
            <person name="Skrede I."/>
            <person name="Drula E."/>
            <person name="Henrissat B."/>
            <person name="Morin E."/>
            <person name="Kohler A."/>
            <person name="Barry K."/>
            <person name="LaButti K."/>
            <person name="Morin E."/>
            <person name="Salamov A."/>
            <person name="Lipzen A."/>
            <person name="Mereny Z."/>
            <person name="Hegedus B."/>
            <person name="Baldrian P."/>
            <person name="Stursova M."/>
            <person name="Weitz H."/>
            <person name="Taylor A."/>
            <person name="Grigoriev I.V."/>
            <person name="Nagy L.G."/>
            <person name="Martin F."/>
            <person name="Kauserud H."/>
        </authorList>
    </citation>
    <scope>NUCLEOTIDE SEQUENCE</scope>
    <source>
        <strain evidence="4">CBHHK182m</strain>
    </source>
</reference>
<protein>
    <recommendedName>
        <fullName evidence="6">MACPF domain-containing protein</fullName>
    </recommendedName>
</protein>
<feature type="domain" description="G" evidence="3">
    <location>
        <begin position="213"/>
        <end position="288"/>
    </location>
</feature>
<evidence type="ECO:0000259" key="3">
    <source>
        <dbReference type="Pfam" id="PF01926"/>
    </source>
</evidence>
<dbReference type="InterPro" id="IPR020864">
    <property type="entry name" value="MACPF"/>
</dbReference>
<organism evidence="4 5">
    <name type="scientific">Mycena metata</name>
    <dbReference type="NCBI Taxonomy" id="1033252"/>
    <lineage>
        <taxon>Eukaryota</taxon>
        <taxon>Fungi</taxon>
        <taxon>Dikarya</taxon>
        <taxon>Basidiomycota</taxon>
        <taxon>Agaricomycotina</taxon>
        <taxon>Agaricomycetes</taxon>
        <taxon>Agaricomycetidae</taxon>
        <taxon>Agaricales</taxon>
        <taxon>Marasmiineae</taxon>
        <taxon>Mycenaceae</taxon>
        <taxon>Mycena</taxon>
    </lineage>
</organism>
<evidence type="ECO:0000256" key="1">
    <source>
        <dbReference type="SAM" id="MobiDB-lite"/>
    </source>
</evidence>
<dbReference type="Gene3D" id="3.40.50.300">
    <property type="entry name" value="P-loop containing nucleotide triphosphate hydrolases"/>
    <property type="match status" value="1"/>
</dbReference>
<comment type="caution">
    <text evidence="4">The sequence shown here is derived from an EMBL/GenBank/DDBJ whole genome shotgun (WGS) entry which is preliminary data.</text>
</comment>
<feature type="compositionally biased region" description="Polar residues" evidence="1">
    <location>
        <begin position="160"/>
        <end position="171"/>
    </location>
</feature>
<evidence type="ECO:0000259" key="2">
    <source>
        <dbReference type="Pfam" id="PF01823"/>
    </source>
</evidence>
<dbReference type="Pfam" id="PF01823">
    <property type="entry name" value="MACPF"/>
    <property type="match status" value="1"/>
</dbReference>
<sequence>MSTGKVIMYAFTFDALLFSNLRNSVSSAQLVNEARRADADVVACYSSKHPDSNCHGPAALLQIENIVKEQLMQTRRGTSVDIAAIVFIHGKDLDKSVGFPFTRESHFLGLKGESLFRKLVVVQAAAENTLQVDWSNLVTAGMRVLVGNRRPQELLEQILSNDTPGSNSSASAERAPETFLPTGNTKFDEQTRLLQLYKDWARVTGRHYDQAVILLVGYSGHGKSKTINRLIGHDLLEVGRTNDKLGSTTKAQQTSVVQRVKMPVPASNTEPAVTLAFDDTPGYADNTYHDRGANLALTKIYQERYFSESASIPWQRYPNVVLLVTSWNTITVDAHNSPENFTSPIGQTMFKLSHAGLVDLYRTNIIVVVTKCLSFMSEFGDYETEPEKHQQWNIEAARRKGIVTDLQRKVFPKSISWPIVFIENGGGQQNLFDAIRTIIAARGPEGASDLAGIQALQLITGAKPFGSSCQPQKEILIDKTAEDMPSVIEDLEIPLIKTPPSGRSRGLADQFLGATYDPISGSYGRTCVLKLDPSDVIFRKGSGADTYFTQAEDVQEEDTAVAVRLRCDFDVPQLARLSAHYSTSDGVKHAWNRGSQLYVSQHLMEEVAVVPLCPEVSKDMLKIISKLPPWSEESKPQYNDFFRSHGTHVVLRLALGGKIRIVVKNARAVDEHDHARQGQAETKLPMLSEFGIEIGGAASRETKRTAVDSLQRREIRIFVEGGGSVAGELIGKLEDHFRHLPSDLPEECSWPDGEIRTKWIKALESNPAFCPDHISTEFRWLHTLGGLSSARQRDLRIASELYLKMHQEKKPEPSQSDPSRRKSEEDLPRKSNLKKVKGIFKNLIFWWKK</sequence>
<name>A0AAD7GLP9_9AGAR</name>
<feature type="region of interest" description="Disordered" evidence="1">
    <location>
        <begin position="806"/>
        <end position="830"/>
    </location>
</feature>
<dbReference type="Proteomes" id="UP001215598">
    <property type="component" value="Unassembled WGS sequence"/>
</dbReference>
<dbReference type="EMBL" id="JARKIB010000550">
    <property type="protein sequence ID" value="KAJ7700604.1"/>
    <property type="molecule type" value="Genomic_DNA"/>
</dbReference>
<keyword evidence="5" id="KW-1185">Reference proteome</keyword>
<feature type="domain" description="MACPF" evidence="2">
    <location>
        <begin position="614"/>
        <end position="797"/>
    </location>
</feature>
<evidence type="ECO:0000313" key="5">
    <source>
        <dbReference type="Proteomes" id="UP001215598"/>
    </source>
</evidence>